<name>A0A2A3TVI7_LEVBR</name>
<dbReference type="InterPro" id="IPR051328">
    <property type="entry name" value="T7SS_ABC-Transporter"/>
</dbReference>
<dbReference type="EMBL" id="NVYO01000001">
    <property type="protein sequence ID" value="PBQ22698.1"/>
    <property type="molecule type" value="Genomic_DNA"/>
</dbReference>
<evidence type="ECO:0000256" key="4">
    <source>
        <dbReference type="ARBA" id="ARBA00023136"/>
    </source>
</evidence>
<dbReference type="RefSeq" id="WP_096109569.1">
    <property type="nucleotide sequence ID" value="NZ_NVYO01000001.1"/>
</dbReference>
<feature type="transmembrane region" description="Helical" evidence="5">
    <location>
        <begin position="283"/>
        <end position="304"/>
    </location>
</feature>
<dbReference type="GO" id="GO:0140359">
    <property type="term" value="F:ABC-type transporter activity"/>
    <property type="evidence" value="ECO:0007669"/>
    <property type="project" value="InterPro"/>
</dbReference>
<evidence type="ECO:0000259" key="6">
    <source>
        <dbReference type="Pfam" id="PF12698"/>
    </source>
</evidence>
<evidence type="ECO:0000256" key="5">
    <source>
        <dbReference type="SAM" id="Phobius"/>
    </source>
</evidence>
<dbReference type="Gene3D" id="3.40.1710.10">
    <property type="entry name" value="abc type-2 transporter like domain"/>
    <property type="match status" value="1"/>
</dbReference>
<dbReference type="Proteomes" id="UP000217918">
    <property type="component" value="Unassembled WGS sequence"/>
</dbReference>
<protein>
    <recommendedName>
        <fullName evidence="6">ABC-2 type transporter transmembrane domain-containing protein</fullName>
    </recommendedName>
</protein>
<reference evidence="7 8" key="1">
    <citation type="submission" date="2017-09" db="EMBL/GenBank/DDBJ databases">
        <title>Genome sequence of Lactobacillus brevis D7.</title>
        <authorList>
            <person name="Kwon M.-S."/>
            <person name="Lim S.K."/>
            <person name="Choi H.-J."/>
        </authorList>
    </citation>
    <scope>NUCLEOTIDE SEQUENCE [LARGE SCALE GENOMIC DNA]</scope>
    <source>
        <strain evidence="7 8">D7</strain>
    </source>
</reference>
<keyword evidence="2 5" id="KW-0812">Transmembrane</keyword>
<feature type="transmembrane region" description="Helical" evidence="5">
    <location>
        <begin position="250"/>
        <end position="271"/>
    </location>
</feature>
<feature type="transmembrane region" description="Helical" evidence="5">
    <location>
        <begin position="316"/>
        <end position="341"/>
    </location>
</feature>
<proteinExistence type="predicted"/>
<evidence type="ECO:0000313" key="8">
    <source>
        <dbReference type="Proteomes" id="UP000217918"/>
    </source>
</evidence>
<keyword evidence="3 5" id="KW-1133">Transmembrane helix</keyword>
<dbReference type="GO" id="GO:0016020">
    <property type="term" value="C:membrane"/>
    <property type="evidence" value="ECO:0007669"/>
    <property type="project" value="UniProtKB-SubCell"/>
</dbReference>
<dbReference type="Pfam" id="PF12698">
    <property type="entry name" value="ABC2_membrane_3"/>
    <property type="match status" value="1"/>
</dbReference>
<evidence type="ECO:0000256" key="2">
    <source>
        <dbReference type="ARBA" id="ARBA00022692"/>
    </source>
</evidence>
<feature type="transmembrane region" description="Helical" evidence="5">
    <location>
        <begin position="9"/>
        <end position="32"/>
    </location>
</feature>
<sequence length="444" mass="48353">MKKWFKHPLAYVAIILAMVCGLIFVLAAVPGFNKLPSGTQNLRVVVLDQDQSSVSKNIATHLENKLPFKMVTATSLANAKRQLNTRQAALIIQIDKGFYQRVTRGQTPKLTYTVNQSNGLLQNMVTKNVTTQVTTQVASQLTTAKVTQMLAQSAGKALMQKQQAVAKQQVKQQLQAALAKSPQLAQQPAQLKKLQQQAIAPVKRQQQQRLMPQVKKQAAATAATLTGQVATTTTKLHALPTNYQYQFAPMFLNLGAYLGIMLMSLVLTLMFMSARHVIGKWSALLAVQLNGFIGVLAAPLVTLGTLRCLISFSSSAFWQLFGVQVLFGLAVFEFTLAIAFLCGGLPSMILQLPLLVSQVVASGAIIPRPALNGFYRWLSTHTPMSQGVYSTFNALYGGANSGYTSALWWLISLSLLAVILIGWLGYRSTKTNPLSRLVPFTAGN</sequence>
<evidence type="ECO:0000256" key="3">
    <source>
        <dbReference type="ARBA" id="ARBA00022989"/>
    </source>
</evidence>
<feature type="transmembrane region" description="Helical" evidence="5">
    <location>
        <begin position="348"/>
        <end position="366"/>
    </location>
</feature>
<feature type="domain" description="ABC-2 type transporter transmembrane" evidence="6">
    <location>
        <begin position="14"/>
        <end position="421"/>
    </location>
</feature>
<gene>
    <name evidence="7" type="ORF">CNR29_01185</name>
</gene>
<evidence type="ECO:0000256" key="1">
    <source>
        <dbReference type="ARBA" id="ARBA00004141"/>
    </source>
</evidence>
<dbReference type="AlphaFoldDB" id="A0A2A3TVI7"/>
<organism evidence="7 8">
    <name type="scientific">Levilactobacillus brevis</name>
    <name type="common">Lactobacillus brevis</name>
    <dbReference type="NCBI Taxonomy" id="1580"/>
    <lineage>
        <taxon>Bacteria</taxon>
        <taxon>Bacillati</taxon>
        <taxon>Bacillota</taxon>
        <taxon>Bacilli</taxon>
        <taxon>Lactobacillales</taxon>
        <taxon>Lactobacillaceae</taxon>
        <taxon>Levilactobacillus</taxon>
    </lineage>
</organism>
<dbReference type="PANTHER" id="PTHR43077">
    <property type="entry name" value="TRANSPORT PERMEASE YVFS-RELATED"/>
    <property type="match status" value="1"/>
</dbReference>
<accession>A0A2A3TVI7</accession>
<dbReference type="PANTHER" id="PTHR43077:SF10">
    <property type="entry name" value="TRANSPORT PERMEASE PROTEIN"/>
    <property type="match status" value="1"/>
</dbReference>
<dbReference type="InterPro" id="IPR013525">
    <property type="entry name" value="ABC2_TM"/>
</dbReference>
<comment type="subcellular location">
    <subcellularLocation>
        <location evidence="1">Membrane</location>
        <topology evidence="1">Multi-pass membrane protein</topology>
    </subcellularLocation>
</comment>
<evidence type="ECO:0000313" key="7">
    <source>
        <dbReference type="EMBL" id="PBQ22698.1"/>
    </source>
</evidence>
<comment type="caution">
    <text evidence="7">The sequence shown here is derived from an EMBL/GenBank/DDBJ whole genome shotgun (WGS) entry which is preliminary data.</text>
</comment>
<feature type="transmembrane region" description="Helical" evidence="5">
    <location>
        <begin position="406"/>
        <end position="426"/>
    </location>
</feature>
<keyword evidence="4 5" id="KW-0472">Membrane</keyword>